<organism evidence="1 2">
    <name type="scientific">Caerostris extrusa</name>
    <name type="common">Bark spider</name>
    <name type="synonym">Caerostris bankana</name>
    <dbReference type="NCBI Taxonomy" id="172846"/>
    <lineage>
        <taxon>Eukaryota</taxon>
        <taxon>Metazoa</taxon>
        <taxon>Ecdysozoa</taxon>
        <taxon>Arthropoda</taxon>
        <taxon>Chelicerata</taxon>
        <taxon>Arachnida</taxon>
        <taxon>Araneae</taxon>
        <taxon>Araneomorphae</taxon>
        <taxon>Entelegynae</taxon>
        <taxon>Araneoidea</taxon>
        <taxon>Araneidae</taxon>
        <taxon>Caerostris</taxon>
    </lineage>
</organism>
<reference evidence="1 2" key="1">
    <citation type="submission" date="2021-06" db="EMBL/GenBank/DDBJ databases">
        <title>Caerostris extrusa draft genome.</title>
        <authorList>
            <person name="Kono N."/>
            <person name="Arakawa K."/>
        </authorList>
    </citation>
    <scope>NUCLEOTIDE SEQUENCE [LARGE SCALE GENOMIC DNA]</scope>
</reference>
<dbReference type="AlphaFoldDB" id="A0AAV4QX20"/>
<comment type="caution">
    <text evidence="1">The sequence shown here is derived from an EMBL/GenBank/DDBJ whole genome shotgun (WGS) entry which is preliminary data.</text>
</comment>
<dbReference type="EMBL" id="BPLR01006934">
    <property type="protein sequence ID" value="GIY13411.1"/>
    <property type="molecule type" value="Genomic_DNA"/>
</dbReference>
<name>A0AAV4QX20_CAEEX</name>
<sequence>MAMLLKKGKKKIDEKDNQRRANACIFCSARQRVAGLPLANYLSRLRLVSPCGEQPPAACNGTRWCRGSRHHGLAPSASRDSQLAWTNISSPAVSMFDIGRVFWGGVGLSKPAELGCSKSRPPRIVTPCSIFMITVHVPSHPFLYSLFAEGALSLLGNVNFQSPNLTLISIRKVPHLLVKIQ</sequence>
<accession>A0AAV4QX20</accession>
<evidence type="ECO:0000313" key="2">
    <source>
        <dbReference type="Proteomes" id="UP001054945"/>
    </source>
</evidence>
<gene>
    <name evidence="1" type="ORF">CEXT_796561</name>
</gene>
<dbReference type="Proteomes" id="UP001054945">
    <property type="component" value="Unassembled WGS sequence"/>
</dbReference>
<evidence type="ECO:0000313" key="1">
    <source>
        <dbReference type="EMBL" id="GIY13411.1"/>
    </source>
</evidence>
<keyword evidence="2" id="KW-1185">Reference proteome</keyword>
<protein>
    <submittedName>
        <fullName evidence="1">Uncharacterized protein</fullName>
    </submittedName>
</protein>
<proteinExistence type="predicted"/>